<protein>
    <recommendedName>
        <fullName evidence="3">DUF4145 domain-containing protein</fullName>
    </recommendedName>
</protein>
<sequence>MDLSHLDQKYFIDPHKYNCPFCKRNHVSYSLNQATDFALDERIPREIRELIFEDEKSQQANLLVGASACLRKAIYELLVYEKAVVKNTKSGRADYQVSIKTFKTKFPSVAPELFDALGDIQELASDNVHEGTREAWNSPKLRFIIELAKATLHEIYVVPEERKERLGALGQMKSIFAN</sequence>
<dbReference type="Proteomes" id="UP000230922">
    <property type="component" value="Unassembled WGS sequence"/>
</dbReference>
<dbReference type="EMBL" id="PFAK01000007">
    <property type="protein sequence ID" value="PIR96541.1"/>
    <property type="molecule type" value="Genomic_DNA"/>
</dbReference>
<name>A0A2H0VBU3_9BACT</name>
<evidence type="ECO:0000313" key="2">
    <source>
        <dbReference type="Proteomes" id="UP000230922"/>
    </source>
</evidence>
<evidence type="ECO:0008006" key="3">
    <source>
        <dbReference type="Google" id="ProtNLM"/>
    </source>
</evidence>
<reference evidence="2" key="1">
    <citation type="submission" date="2017-09" db="EMBL/GenBank/DDBJ databases">
        <title>Depth-based differentiation of microbial function through sediment-hosted aquifers and enrichment of novel symbionts in the deep terrestrial subsurface.</title>
        <authorList>
            <person name="Probst A.J."/>
            <person name="Ladd B."/>
            <person name="Jarett J.K."/>
            <person name="Geller-Mcgrath D.E."/>
            <person name="Sieber C.M.K."/>
            <person name="Emerson J.B."/>
            <person name="Anantharaman K."/>
            <person name="Thomas B.C."/>
            <person name="Malmstrom R."/>
            <person name="Stieglmeier M."/>
            <person name="Klingl A."/>
            <person name="Woyke T."/>
            <person name="Ryan C.M."/>
            <person name="Banfield J.F."/>
        </authorList>
    </citation>
    <scope>NUCLEOTIDE SEQUENCE [LARGE SCALE GENOMIC DNA]</scope>
</reference>
<comment type="caution">
    <text evidence="1">The sequence shown here is derived from an EMBL/GenBank/DDBJ whole genome shotgun (WGS) entry which is preliminary data.</text>
</comment>
<accession>A0A2H0VBU3</accession>
<proteinExistence type="predicted"/>
<dbReference type="AlphaFoldDB" id="A0A2H0VBU3"/>
<gene>
    <name evidence="1" type="ORF">COT92_00495</name>
</gene>
<organism evidence="1 2">
    <name type="scientific">Candidatus Doudnabacteria bacterium CG10_big_fil_rev_8_21_14_0_10_42_18</name>
    <dbReference type="NCBI Taxonomy" id="1974552"/>
    <lineage>
        <taxon>Bacteria</taxon>
        <taxon>Candidatus Doudnaibacteriota</taxon>
    </lineage>
</organism>
<evidence type="ECO:0000313" key="1">
    <source>
        <dbReference type="EMBL" id="PIR96541.1"/>
    </source>
</evidence>